<gene>
    <name evidence="2" type="ORF">GHT06_018666</name>
</gene>
<dbReference type="Proteomes" id="UP000820818">
    <property type="component" value="Linkage Group LG7"/>
</dbReference>
<protein>
    <submittedName>
        <fullName evidence="2">Uncharacterized protein</fullName>
    </submittedName>
</protein>
<dbReference type="CDD" id="cd15517">
    <property type="entry name" value="PHD_TCF19_like"/>
    <property type="match status" value="1"/>
</dbReference>
<proteinExistence type="predicted"/>
<keyword evidence="3" id="KW-1185">Reference proteome</keyword>
<accession>A0AAD5PTE8</accession>
<evidence type="ECO:0000313" key="2">
    <source>
        <dbReference type="EMBL" id="KAI9556094.1"/>
    </source>
</evidence>
<feature type="region of interest" description="Disordered" evidence="1">
    <location>
        <begin position="142"/>
        <end position="194"/>
    </location>
</feature>
<organism evidence="2 3">
    <name type="scientific">Daphnia sinensis</name>
    <dbReference type="NCBI Taxonomy" id="1820382"/>
    <lineage>
        <taxon>Eukaryota</taxon>
        <taxon>Metazoa</taxon>
        <taxon>Ecdysozoa</taxon>
        <taxon>Arthropoda</taxon>
        <taxon>Crustacea</taxon>
        <taxon>Branchiopoda</taxon>
        <taxon>Diplostraca</taxon>
        <taxon>Cladocera</taxon>
        <taxon>Anomopoda</taxon>
        <taxon>Daphniidae</taxon>
        <taxon>Daphnia</taxon>
        <taxon>Daphnia similis group</taxon>
    </lineage>
</organism>
<reference evidence="2 3" key="1">
    <citation type="submission" date="2022-05" db="EMBL/GenBank/DDBJ databases">
        <title>A multi-omics perspective on studying reproductive biology in Daphnia sinensis.</title>
        <authorList>
            <person name="Jia J."/>
        </authorList>
    </citation>
    <scope>NUCLEOTIDE SEQUENCE [LARGE SCALE GENOMIC DNA]</scope>
    <source>
        <strain evidence="2 3">WSL</strain>
    </source>
</reference>
<comment type="caution">
    <text evidence="2">The sequence shown here is derived from an EMBL/GenBank/DDBJ whole genome shotgun (WGS) entry which is preliminary data.</text>
</comment>
<evidence type="ECO:0000256" key="1">
    <source>
        <dbReference type="SAM" id="MobiDB-lite"/>
    </source>
</evidence>
<feature type="compositionally biased region" description="Low complexity" evidence="1">
    <location>
        <begin position="156"/>
        <end position="166"/>
    </location>
</feature>
<dbReference type="AlphaFoldDB" id="A0AAD5PTE8"/>
<name>A0AAD5PTE8_9CRUS</name>
<dbReference type="EMBL" id="WJBH02000007">
    <property type="protein sequence ID" value="KAI9556094.1"/>
    <property type="molecule type" value="Genomic_DNA"/>
</dbReference>
<sequence length="299" mass="33116">MKTGLKVFLQPNMGIHLRVRLQPLDVSVYGPMKKYISSASASWMLNNPGKTMTIYDIPGIVNKAFPIAFTPSNISAGFKKAGIVPYDREGFHATADYNPGFVTDRTDPENVAVTLEMDLPPENQPFDVPPDFFVDVEPIAEPTVEQPTNNPPTPRPNSSASSSTASIIEQLRPFPKAGPRTAPKTNNGRRKRTSAVLTDTPIKDVIESEKAAVKTKAARKIFASQEKNITKPIKHKQTGRKKKQDESFCPECTARYSTTKEDWIRCLNNCGLWACESCVDERGEDDESYVCSNCAKTDQ</sequence>
<evidence type="ECO:0000313" key="3">
    <source>
        <dbReference type="Proteomes" id="UP000820818"/>
    </source>
</evidence>